<proteinExistence type="inferred from homology"/>
<dbReference type="Gene3D" id="2.40.170.20">
    <property type="entry name" value="TonB-dependent receptor, beta-barrel domain"/>
    <property type="match status" value="1"/>
</dbReference>
<dbReference type="SUPFAM" id="SSF56935">
    <property type="entry name" value="Porins"/>
    <property type="match status" value="1"/>
</dbReference>
<dbReference type="InterPro" id="IPR012910">
    <property type="entry name" value="Plug_dom"/>
</dbReference>
<evidence type="ECO:0000259" key="15">
    <source>
        <dbReference type="Pfam" id="PF07715"/>
    </source>
</evidence>
<dbReference type="Proteomes" id="UP000321464">
    <property type="component" value="Unassembled WGS sequence"/>
</dbReference>
<dbReference type="PROSITE" id="PS52016">
    <property type="entry name" value="TONB_DEPENDENT_REC_3"/>
    <property type="match status" value="1"/>
</dbReference>
<evidence type="ECO:0000313" key="16">
    <source>
        <dbReference type="EMBL" id="GEN98706.1"/>
    </source>
</evidence>
<evidence type="ECO:0000259" key="14">
    <source>
        <dbReference type="Pfam" id="PF00593"/>
    </source>
</evidence>
<keyword evidence="7" id="KW-0406">Ion transport</keyword>
<dbReference type="AlphaFoldDB" id="A0A512AGB3"/>
<keyword evidence="3 11" id="KW-1134">Transmembrane beta strand</keyword>
<gene>
    <name evidence="16" type="primary">fyuA_1</name>
    <name evidence="16" type="ORF">NSE01_05390</name>
</gene>
<dbReference type="PANTHER" id="PTHR32552:SF81">
    <property type="entry name" value="TONB-DEPENDENT OUTER MEMBRANE RECEPTOR"/>
    <property type="match status" value="1"/>
</dbReference>
<comment type="caution">
    <text evidence="16">The sequence shown here is derived from an EMBL/GenBank/DDBJ whole genome shotgun (WGS) entry which is preliminary data.</text>
</comment>
<dbReference type="GO" id="GO:0006826">
    <property type="term" value="P:iron ion transport"/>
    <property type="evidence" value="ECO:0007669"/>
    <property type="project" value="UniProtKB-KW"/>
</dbReference>
<keyword evidence="8 12" id="KW-0798">TonB box</keyword>
<dbReference type="RefSeq" id="WP_170233742.1">
    <property type="nucleotide sequence ID" value="NZ_BJYR01000003.1"/>
</dbReference>
<evidence type="ECO:0000256" key="12">
    <source>
        <dbReference type="RuleBase" id="RU003357"/>
    </source>
</evidence>
<dbReference type="InterPro" id="IPR036942">
    <property type="entry name" value="Beta-barrel_TonB_sf"/>
</dbReference>
<evidence type="ECO:0000256" key="7">
    <source>
        <dbReference type="ARBA" id="ARBA00023065"/>
    </source>
</evidence>
<dbReference type="PANTHER" id="PTHR32552">
    <property type="entry name" value="FERRICHROME IRON RECEPTOR-RELATED"/>
    <property type="match status" value="1"/>
</dbReference>
<feature type="domain" description="TonB-dependent receptor-like beta-barrel" evidence="14">
    <location>
        <begin position="319"/>
        <end position="741"/>
    </location>
</feature>
<dbReference type="InterPro" id="IPR039426">
    <property type="entry name" value="TonB-dep_rcpt-like"/>
</dbReference>
<evidence type="ECO:0000256" key="1">
    <source>
        <dbReference type="ARBA" id="ARBA00004571"/>
    </source>
</evidence>
<dbReference type="InterPro" id="IPR000531">
    <property type="entry name" value="Beta-barrel_TonB"/>
</dbReference>
<keyword evidence="10 11" id="KW-0998">Cell outer membrane</keyword>
<keyword evidence="17" id="KW-1185">Reference proteome</keyword>
<evidence type="ECO:0000256" key="5">
    <source>
        <dbReference type="ARBA" id="ARBA00022692"/>
    </source>
</evidence>
<dbReference type="EMBL" id="BJYR01000003">
    <property type="protein sequence ID" value="GEN98706.1"/>
    <property type="molecule type" value="Genomic_DNA"/>
</dbReference>
<accession>A0A512AGB3</accession>
<evidence type="ECO:0000256" key="9">
    <source>
        <dbReference type="ARBA" id="ARBA00023136"/>
    </source>
</evidence>
<dbReference type="Pfam" id="PF07715">
    <property type="entry name" value="Plug"/>
    <property type="match status" value="1"/>
</dbReference>
<feature type="domain" description="TonB-dependent receptor plug" evidence="15">
    <location>
        <begin position="61"/>
        <end position="171"/>
    </location>
</feature>
<feature type="chain" id="PRO_5022067108" evidence="13">
    <location>
        <begin position="29"/>
        <end position="762"/>
    </location>
</feature>
<organism evidence="16 17">
    <name type="scientific">Novosphingobium sediminis</name>
    <dbReference type="NCBI Taxonomy" id="707214"/>
    <lineage>
        <taxon>Bacteria</taxon>
        <taxon>Pseudomonadati</taxon>
        <taxon>Pseudomonadota</taxon>
        <taxon>Alphaproteobacteria</taxon>
        <taxon>Sphingomonadales</taxon>
        <taxon>Sphingomonadaceae</taxon>
        <taxon>Novosphingobium</taxon>
    </lineage>
</organism>
<dbReference type="Pfam" id="PF00593">
    <property type="entry name" value="TonB_dep_Rec_b-barrel"/>
    <property type="match status" value="1"/>
</dbReference>
<feature type="signal peptide" evidence="13">
    <location>
        <begin position="1"/>
        <end position="28"/>
    </location>
</feature>
<evidence type="ECO:0000256" key="2">
    <source>
        <dbReference type="ARBA" id="ARBA00022448"/>
    </source>
</evidence>
<evidence type="ECO:0000256" key="6">
    <source>
        <dbReference type="ARBA" id="ARBA00023004"/>
    </source>
</evidence>
<reference evidence="16 17" key="1">
    <citation type="submission" date="2019-07" db="EMBL/GenBank/DDBJ databases">
        <title>Whole genome shotgun sequence of Novosphingobium sediminis NBRC 106119.</title>
        <authorList>
            <person name="Hosoyama A."/>
            <person name="Uohara A."/>
            <person name="Ohji S."/>
            <person name="Ichikawa N."/>
        </authorList>
    </citation>
    <scope>NUCLEOTIDE SEQUENCE [LARGE SCALE GENOMIC DNA]</scope>
    <source>
        <strain evidence="16 17">NBRC 106119</strain>
    </source>
</reference>
<evidence type="ECO:0000256" key="13">
    <source>
        <dbReference type="SAM" id="SignalP"/>
    </source>
</evidence>
<dbReference type="CDD" id="cd01347">
    <property type="entry name" value="ligand_gated_channel"/>
    <property type="match status" value="1"/>
</dbReference>
<evidence type="ECO:0000313" key="17">
    <source>
        <dbReference type="Proteomes" id="UP000321464"/>
    </source>
</evidence>
<evidence type="ECO:0000256" key="10">
    <source>
        <dbReference type="ARBA" id="ARBA00023237"/>
    </source>
</evidence>
<evidence type="ECO:0000256" key="3">
    <source>
        <dbReference type="ARBA" id="ARBA00022452"/>
    </source>
</evidence>
<comment type="subcellular location">
    <subcellularLocation>
        <location evidence="1 11">Cell outer membrane</location>
        <topology evidence="1 11">Multi-pass membrane protein</topology>
    </subcellularLocation>
</comment>
<protein>
    <submittedName>
        <fullName evidence="16">TonB-dependent receptor</fullName>
    </submittedName>
</protein>
<keyword evidence="4" id="KW-0410">Iron transport</keyword>
<sequence length="762" mass="82843">MSMSVKAMRALLAASISAAGLAAGQAHAQQAAASASESNADDSNGGLEAIVVTARKRTENLQSVSSSVSALSATDLAKRFDSDVRDFANSAPNVLIDDTQQGPGGVAAIYIRGIGVADVEKSVDPAVGVVIDDVYIGQSSGSLLKAIDVDRVEVLRGPQGTLFGRNATGGVINLARSRPTQELTGKVRGTYSSFDTFDFQGVVSFGLAPNVAFKVSGAYNSSDGYIFNKTFNQPGQKSDFRAIGGQLLLTPTPALEISLSYDHQLTRQDPPQLSALTKPTDIFCSLIGFCSPKPDVPISGSRYVSVSNAPVDKSARFQLDMAIGKLKYELGNNLDFEYILGYLKTNESINQDFDSTPLTLYHTDRPARWKQVTNEARLVMGGNGPLTFVLGGYQWFSKYTINLKNYIGFAGPPLLTSAQDVTQTTKSWAGYFEGDYKFTDKLKLTVGGRYTHDSKTTQVNDKTIFIYGTLEEKDPIAALPPVAGVNIVMPTPIKASWSKFTPKVSLSYNWTPEVMTYALWSRGYRGGGFNGRPSTIGAAITPYNPETLDNFELGFKTQFLNDRVRLNGAFYLMKYKDMQQDLDVPAPGTSTGRENRTINASKADLKGIELDLTARVTSNFTIGGNVGYLDSKYKDFFGDIYSTGTPVDATFLKIRRAPKWTWDLRASYENNVGPGTLMVNAELHHIGAHELTFLNNPNLRNGAQNLLDASISYKINKTMISVFGKNLGNEDGWTIGYDVQNVWSYGAARPPRSWGVAVTQTF</sequence>
<dbReference type="GO" id="GO:0009279">
    <property type="term" value="C:cell outer membrane"/>
    <property type="evidence" value="ECO:0007669"/>
    <property type="project" value="UniProtKB-SubCell"/>
</dbReference>
<keyword evidence="5 11" id="KW-0812">Transmembrane</keyword>
<keyword evidence="16" id="KW-0675">Receptor</keyword>
<evidence type="ECO:0000256" key="11">
    <source>
        <dbReference type="PROSITE-ProRule" id="PRU01360"/>
    </source>
</evidence>
<evidence type="ECO:0000256" key="8">
    <source>
        <dbReference type="ARBA" id="ARBA00023077"/>
    </source>
</evidence>
<keyword evidence="9 11" id="KW-0472">Membrane</keyword>
<evidence type="ECO:0000256" key="4">
    <source>
        <dbReference type="ARBA" id="ARBA00022496"/>
    </source>
</evidence>
<keyword evidence="6" id="KW-0408">Iron</keyword>
<keyword evidence="2 11" id="KW-0813">Transport</keyword>
<comment type="similarity">
    <text evidence="11 12">Belongs to the TonB-dependent receptor family.</text>
</comment>
<keyword evidence="13" id="KW-0732">Signal</keyword>
<name>A0A512AGB3_9SPHN</name>